<accession>A0A139AK91</accession>
<dbReference type="EMBL" id="KQ965748">
    <property type="protein sequence ID" value="KXS17186.1"/>
    <property type="molecule type" value="Genomic_DNA"/>
</dbReference>
<dbReference type="InterPro" id="IPR020843">
    <property type="entry name" value="ER"/>
</dbReference>
<dbReference type="SUPFAM" id="SSF51735">
    <property type="entry name" value="NAD(P)-binding Rossmann-fold domains"/>
    <property type="match status" value="1"/>
</dbReference>
<keyword evidence="3" id="KW-1185">Reference proteome</keyword>
<dbReference type="AlphaFoldDB" id="A0A139AK91"/>
<dbReference type="PANTHER" id="PTHR45348">
    <property type="entry name" value="HYPOTHETICAL OXIDOREDUCTASE (EUROFUNG)"/>
    <property type="match status" value="1"/>
</dbReference>
<dbReference type="Gene3D" id="3.40.50.720">
    <property type="entry name" value="NAD(P)-binding Rossmann-like Domain"/>
    <property type="match status" value="1"/>
</dbReference>
<dbReference type="InterPro" id="IPR047122">
    <property type="entry name" value="Trans-enoyl_RdTase-like"/>
</dbReference>
<dbReference type="PANTHER" id="PTHR45348:SF5">
    <property type="entry name" value="OXIDOREDUCTASE, PUTATIVE (AFU_ORTHOLOGUE AFUA_8G01420)-RELATED"/>
    <property type="match status" value="1"/>
</dbReference>
<dbReference type="InterPro" id="IPR011032">
    <property type="entry name" value="GroES-like_sf"/>
</dbReference>
<proteinExistence type="predicted"/>
<dbReference type="OMA" id="IALYQCL"/>
<organism evidence="2 3">
    <name type="scientific">Gonapodya prolifera (strain JEL478)</name>
    <name type="common">Monoblepharis prolifera</name>
    <dbReference type="NCBI Taxonomy" id="1344416"/>
    <lineage>
        <taxon>Eukaryota</taxon>
        <taxon>Fungi</taxon>
        <taxon>Fungi incertae sedis</taxon>
        <taxon>Chytridiomycota</taxon>
        <taxon>Chytridiomycota incertae sedis</taxon>
        <taxon>Monoblepharidomycetes</taxon>
        <taxon>Monoblepharidales</taxon>
        <taxon>Gonapodyaceae</taxon>
        <taxon>Gonapodya</taxon>
    </lineage>
</organism>
<reference evidence="2 3" key="1">
    <citation type="journal article" date="2015" name="Genome Biol. Evol.">
        <title>Phylogenomic analyses indicate that early fungi evolved digesting cell walls of algal ancestors of land plants.</title>
        <authorList>
            <person name="Chang Y."/>
            <person name="Wang S."/>
            <person name="Sekimoto S."/>
            <person name="Aerts A.L."/>
            <person name="Choi C."/>
            <person name="Clum A."/>
            <person name="LaButti K.M."/>
            <person name="Lindquist E.A."/>
            <person name="Yee Ngan C."/>
            <person name="Ohm R.A."/>
            <person name="Salamov A.A."/>
            <person name="Grigoriev I.V."/>
            <person name="Spatafora J.W."/>
            <person name="Berbee M.L."/>
        </authorList>
    </citation>
    <scope>NUCLEOTIDE SEQUENCE [LARGE SCALE GENOMIC DNA]</scope>
    <source>
        <strain evidence="2 3">JEL478</strain>
    </source>
</reference>
<evidence type="ECO:0000313" key="3">
    <source>
        <dbReference type="Proteomes" id="UP000070544"/>
    </source>
</evidence>
<gene>
    <name evidence="2" type="ORF">M427DRAFT_493007</name>
</gene>
<feature type="domain" description="Enoyl reductase (ER)" evidence="1">
    <location>
        <begin position="16"/>
        <end position="288"/>
    </location>
</feature>
<name>A0A139AK91_GONPJ</name>
<protein>
    <submittedName>
        <fullName evidence="2">GroES-like protein</fullName>
    </submittedName>
</protein>
<dbReference type="Proteomes" id="UP000070544">
    <property type="component" value="Unassembled WGS sequence"/>
</dbReference>
<sequence>MSTYPYPAVVVSAANGARLQANPQTPYPPVPGPGEVLIRNVAVASNPKDWKLSAMGIFDGHIEGNDVAGYIEGVGSNVKDFKKGDKADRYGAYQTHTVAPASTTFPLGPTISFEDAAVVPLASLTAALGVFQKLRLLEPSVDGMPNPKTKGQGVLIWGASSSVGTYAVQFAKRAGYYVIGIAGSGAATALSFGCDAVVDYRDGDVVVTNVESVHGPDGVLLQYVGISKMGSLVGDEELATKWTRIIGNWLERGILKPNVVRVIPGGLAGIRHGLELLRQGKISGEKLVCE</sequence>
<dbReference type="GO" id="GO:0016651">
    <property type="term" value="F:oxidoreductase activity, acting on NAD(P)H"/>
    <property type="evidence" value="ECO:0007669"/>
    <property type="project" value="InterPro"/>
</dbReference>
<dbReference type="SUPFAM" id="SSF50129">
    <property type="entry name" value="GroES-like"/>
    <property type="match status" value="1"/>
</dbReference>
<dbReference type="CDD" id="cd08249">
    <property type="entry name" value="enoyl_reductase_like"/>
    <property type="match status" value="1"/>
</dbReference>
<dbReference type="InterPro" id="IPR036291">
    <property type="entry name" value="NAD(P)-bd_dom_sf"/>
</dbReference>
<dbReference type="InterPro" id="IPR013154">
    <property type="entry name" value="ADH-like_N"/>
</dbReference>
<evidence type="ECO:0000313" key="2">
    <source>
        <dbReference type="EMBL" id="KXS17186.1"/>
    </source>
</evidence>
<dbReference type="OrthoDB" id="9992527at2759"/>
<dbReference type="Gene3D" id="3.90.180.10">
    <property type="entry name" value="Medium-chain alcohol dehydrogenases, catalytic domain"/>
    <property type="match status" value="1"/>
</dbReference>
<evidence type="ECO:0000259" key="1">
    <source>
        <dbReference type="SMART" id="SM00829"/>
    </source>
</evidence>
<dbReference type="STRING" id="1344416.A0A139AK91"/>
<dbReference type="SMART" id="SM00829">
    <property type="entry name" value="PKS_ER"/>
    <property type="match status" value="1"/>
</dbReference>
<dbReference type="Pfam" id="PF08240">
    <property type="entry name" value="ADH_N"/>
    <property type="match status" value="1"/>
</dbReference>